<evidence type="ECO:0000313" key="2">
    <source>
        <dbReference type="Proteomes" id="UP000184159"/>
    </source>
</evidence>
<name>A0A1M4TJJ7_VIBGA</name>
<sequence>MTKNNILFIGLDTHKELVEIAYIEDQRGAQPVHYGRVSRAKTSIIKLARQFQSKYPDATLYFVDEAGPLHLVPTEDRGNKG</sequence>
<accession>A0A1M4TJJ7</accession>
<dbReference type="Proteomes" id="UP000184159">
    <property type="component" value="Unassembled WGS sequence"/>
</dbReference>
<organism evidence="1 2">
    <name type="scientific">Vibrio gazogenes DSM 21264 = NBRC 103151</name>
    <dbReference type="NCBI Taxonomy" id="1123492"/>
    <lineage>
        <taxon>Bacteria</taxon>
        <taxon>Pseudomonadati</taxon>
        <taxon>Pseudomonadota</taxon>
        <taxon>Gammaproteobacteria</taxon>
        <taxon>Vibrionales</taxon>
        <taxon>Vibrionaceae</taxon>
        <taxon>Vibrio</taxon>
    </lineage>
</organism>
<keyword evidence="2" id="KW-1185">Reference proteome</keyword>
<reference evidence="2" key="1">
    <citation type="submission" date="2016-11" db="EMBL/GenBank/DDBJ databases">
        <authorList>
            <person name="Varghese N."/>
            <person name="Submissions S."/>
        </authorList>
    </citation>
    <scope>NUCLEOTIDE SEQUENCE [LARGE SCALE GENOMIC DNA]</scope>
    <source>
        <strain evidence="2">DSM 21264</strain>
    </source>
</reference>
<dbReference type="AlphaFoldDB" id="A0A1M4TJJ7"/>
<evidence type="ECO:0008006" key="3">
    <source>
        <dbReference type="Google" id="ProtNLM"/>
    </source>
</evidence>
<proteinExistence type="predicted"/>
<protein>
    <recommendedName>
        <fullName evidence="3">Transposase</fullName>
    </recommendedName>
</protein>
<gene>
    <name evidence="1" type="ORF">SAMN02745781_00335</name>
</gene>
<dbReference type="EMBL" id="FQUH01000001">
    <property type="protein sequence ID" value="SHE44640.1"/>
    <property type="molecule type" value="Genomic_DNA"/>
</dbReference>
<evidence type="ECO:0000313" key="1">
    <source>
        <dbReference type="EMBL" id="SHE44640.1"/>
    </source>
</evidence>